<keyword evidence="1" id="KW-0238">DNA-binding</keyword>
<name>A0A1H3D792_9FIRM</name>
<dbReference type="EMBL" id="FNNG01000014">
    <property type="protein sequence ID" value="SDX62333.1"/>
    <property type="molecule type" value="Genomic_DNA"/>
</dbReference>
<protein>
    <submittedName>
        <fullName evidence="1">DNA-binding transcriptional regulator of glucitol operon</fullName>
    </submittedName>
</protein>
<sequence>MVHKALLFIFGLWVLQGVLSYVQITHYRKTLSRLKYKGKVLVGHEKGKFKPGSIILLVIDDNGIIIDVEEMKGISVFDRFRKKDVYIGKSIDELSKELKQQKKDTITTKAIKKALEDLE</sequence>
<reference evidence="1 2" key="1">
    <citation type="submission" date="2016-10" db="EMBL/GenBank/DDBJ databases">
        <authorList>
            <person name="de Groot N.N."/>
        </authorList>
    </citation>
    <scope>NUCLEOTIDE SEQUENCE [LARGE SCALE GENOMIC DNA]</scope>
    <source>
        <strain evidence="1 2">DSM 23310</strain>
    </source>
</reference>
<dbReference type="GO" id="GO:0003677">
    <property type="term" value="F:DNA binding"/>
    <property type="evidence" value="ECO:0007669"/>
    <property type="project" value="UniProtKB-KW"/>
</dbReference>
<gene>
    <name evidence="1" type="ORF">SAMN05660923_02626</name>
</gene>
<evidence type="ECO:0000313" key="1">
    <source>
        <dbReference type="EMBL" id="SDX62333.1"/>
    </source>
</evidence>
<organism evidence="1 2">
    <name type="scientific">Tepidimicrobium xylanilyticum</name>
    <dbReference type="NCBI Taxonomy" id="1123352"/>
    <lineage>
        <taxon>Bacteria</taxon>
        <taxon>Bacillati</taxon>
        <taxon>Bacillota</taxon>
        <taxon>Tissierellia</taxon>
        <taxon>Tissierellales</taxon>
        <taxon>Tepidimicrobiaceae</taxon>
        <taxon>Tepidimicrobium</taxon>
    </lineage>
</organism>
<dbReference type="AlphaFoldDB" id="A0A1H3D792"/>
<proteinExistence type="predicted"/>
<keyword evidence="2" id="KW-1185">Reference proteome</keyword>
<accession>A0A1H3D792</accession>
<dbReference type="Pfam" id="PF06923">
    <property type="entry name" value="GutM"/>
    <property type="match status" value="1"/>
</dbReference>
<evidence type="ECO:0000313" key="2">
    <source>
        <dbReference type="Proteomes" id="UP000198828"/>
    </source>
</evidence>
<dbReference type="Proteomes" id="UP000198828">
    <property type="component" value="Unassembled WGS sequence"/>
</dbReference>
<dbReference type="InterPro" id="IPR009693">
    <property type="entry name" value="Glucitol_operon_activator"/>
</dbReference>